<proteinExistence type="inferred from homology"/>
<evidence type="ECO:0000313" key="10">
    <source>
        <dbReference type="Proteomes" id="UP000790347"/>
    </source>
</evidence>
<evidence type="ECO:0000256" key="1">
    <source>
        <dbReference type="ARBA" id="ARBA00004123"/>
    </source>
</evidence>
<evidence type="ECO:0000259" key="7">
    <source>
        <dbReference type="Pfam" id="PF15912"/>
    </source>
</evidence>
<feature type="compositionally biased region" description="Low complexity" evidence="6">
    <location>
        <begin position="421"/>
        <end position="431"/>
    </location>
</feature>
<feature type="region of interest" description="Disordered" evidence="6">
    <location>
        <begin position="238"/>
        <end position="338"/>
    </location>
</feature>
<feature type="compositionally biased region" description="Acidic residues" evidence="6">
    <location>
        <begin position="300"/>
        <end position="309"/>
    </location>
</feature>
<dbReference type="EMBL" id="ASGP02000001">
    <property type="protein sequence ID" value="KAH9528927.1"/>
    <property type="molecule type" value="Genomic_DNA"/>
</dbReference>
<evidence type="ECO:0000313" key="8">
    <source>
        <dbReference type="EMBL" id="KAH7641879.1"/>
    </source>
</evidence>
<keyword evidence="3" id="KW-0507">mRNA processing</keyword>
<feature type="region of interest" description="Disordered" evidence="6">
    <location>
        <begin position="2237"/>
        <end position="2291"/>
    </location>
</feature>
<dbReference type="GO" id="GO:0008380">
    <property type="term" value="P:RNA splicing"/>
    <property type="evidence" value="ECO:0007669"/>
    <property type="project" value="UniProtKB-KW"/>
</dbReference>
<feature type="region of interest" description="Disordered" evidence="6">
    <location>
        <begin position="775"/>
        <end position="822"/>
    </location>
</feature>
<dbReference type="GO" id="GO:0005634">
    <property type="term" value="C:nucleus"/>
    <property type="evidence" value="ECO:0007669"/>
    <property type="project" value="UniProtKB-SubCell"/>
</dbReference>
<feature type="compositionally biased region" description="Acidic residues" evidence="6">
    <location>
        <begin position="488"/>
        <end position="498"/>
    </location>
</feature>
<dbReference type="GO" id="GO:0003723">
    <property type="term" value="F:RNA binding"/>
    <property type="evidence" value="ECO:0007669"/>
    <property type="project" value="TreeGrafter"/>
</dbReference>
<feature type="compositionally biased region" description="Low complexity" evidence="6">
    <location>
        <begin position="669"/>
        <end position="680"/>
    </location>
</feature>
<feature type="compositionally biased region" description="Low complexity" evidence="6">
    <location>
        <begin position="2352"/>
        <end position="2390"/>
    </location>
</feature>
<dbReference type="EMBL" id="SDOV01000004">
    <property type="protein sequence ID" value="KAH7641879.1"/>
    <property type="molecule type" value="Genomic_DNA"/>
</dbReference>
<feature type="compositionally biased region" description="Basic residues" evidence="6">
    <location>
        <begin position="2261"/>
        <end position="2271"/>
    </location>
</feature>
<dbReference type="Proteomes" id="UP000790347">
    <property type="component" value="Unassembled WGS sequence"/>
</dbReference>
<keyword evidence="4" id="KW-0508">mRNA splicing</keyword>
<feature type="region of interest" description="Disordered" evidence="6">
    <location>
        <begin position="2312"/>
        <end position="2331"/>
    </location>
</feature>
<reference evidence="9" key="4">
    <citation type="journal article" date="2022" name="Res Sq">
        <title>Comparative Genomics Reveals Insights into the Divergent Evolution of Astigmatic Mites and Household Pest Adaptations.</title>
        <authorList>
            <person name="Xiong Q."/>
            <person name="Wan A.T.-Y."/>
            <person name="Liu X.-Y."/>
            <person name="Fung C.S.-H."/>
            <person name="Xiao X."/>
            <person name="Malainual N."/>
            <person name="Hou J."/>
            <person name="Wang L."/>
            <person name="Wang M."/>
            <person name="Yang K."/>
            <person name="Cui Y."/>
            <person name="Leung E."/>
            <person name="Nong W."/>
            <person name="Shin S.-K."/>
            <person name="Au S."/>
            <person name="Jeong K.Y."/>
            <person name="Chew F.T."/>
            <person name="Hui J."/>
            <person name="Leung T.F."/>
            <person name="Tungtrongchitr A."/>
            <person name="Zhong N."/>
            <person name="Liu Z."/>
            <person name="Tsui S."/>
        </authorList>
    </citation>
    <scope>NUCLEOTIDE SEQUENCE</scope>
    <source>
        <strain evidence="9">Derf</strain>
        <tissue evidence="9">Whole organism</tissue>
    </source>
</reference>
<dbReference type="Pfam" id="PF15912">
    <property type="entry name" value="VIR_N"/>
    <property type="match status" value="1"/>
</dbReference>
<dbReference type="InterPro" id="IPR026736">
    <property type="entry name" value="Virilizer"/>
</dbReference>
<dbReference type="GO" id="GO:0006397">
    <property type="term" value="P:mRNA processing"/>
    <property type="evidence" value="ECO:0007669"/>
    <property type="project" value="UniProtKB-KW"/>
</dbReference>
<evidence type="ECO:0000256" key="6">
    <source>
        <dbReference type="SAM" id="MobiDB-lite"/>
    </source>
</evidence>
<feature type="domain" description="Virilizer N-terminal" evidence="7">
    <location>
        <begin position="25"/>
        <end position="163"/>
    </location>
</feature>
<evidence type="ECO:0000256" key="3">
    <source>
        <dbReference type="ARBA" id="ARBA00022664"/>
    </source>
</evidence>
<feature type="compositionally biased region" description="Polar residues" evidence="6">
    <location>
        <begin position="805"/>
        <end position="815"/>
    </location>
</feature>
<feature type="compositionally biased region" description="Basic residues" evidence="6">
    <location>
        <begin position="501"/>
        <end position="510"/>
    </location>
</feature>
<reference evidence="8" key="3">
    <citation type="journal article" date="2021" name="World Allergy Organ. J.">
        <title>Chromosome-level assembly of Dermatophagoides farinae genome and transcriptome reveals two novel allergens Der f 37 and Der f 39.</title>
        <authorList>
            <person name="Chen J."/>
            <person name="Cai Z."/>
            <person name="Fan D."/>
            <person name="Hu J."/>
            <person name="Hou Y."/>
            <person name="He Y."/>
            <person name="Zhang Z."/>
            <person name="Zhao Z."/>
            <person name="Gao P."/>
            <person name="Hu W."/>
            <person name="Sun J."/>
            <person name="Li J."/>
            <person name="Ji K."/>
        </authorList>
    </citation>
    <scope>NUCLEOTIDE SEQUENCE</scope>
    <source>
        <strain evidence="8">JKM2019</strain>
    </source>
</reference>
<feature type="compositionally biased region" description="Basic and acidic residues" evidence="6">
    <location>
        <begin position="474"/>
        <end position="487"/>
    </location>
</feature>
<dbReference type="PANTHER" id="PTHR23185">
    <property type="entry name" value="PROTEIN VIRILIZER HOMOLOG"/>
    <property type="match status" value="1"/>
</dbReference>
<sequence>MNIEHSSGSNIYYGNINSNDPVLKILFLDTFSPPNIANDSEDTSDKKEPNVGIVRFSSNVVIREIRIIPLSTLVSGESLRNVHLGATAPSSFDIHFYVHEIKAKESSTFLDIGCFSYKEHESHIFKPAVSFVTDGLLLRGHFQSVTLAVLGEVTNLSSLSNKESTASKKSNDVNIDNNDDSRANHFDGLIVEIKEPDDTQDHLETELDKHICDPLPSINDDNISATTSAKSQHLVQDVHSLSPSPENVTRILSPSPSRHHYGGLSTSPPASTLKSHSNSSRENQSRITTGKKSASHKDYVEDDEDDDDVHNDRKKYRPLSSRSSTSSISPSSNNYPLKSRITYSSSSIADKNSYTKSGSLSDRRHRSSVERESNSTPSSSHHHHYRSERYNNSPSAYEKYYSSQRDYHHEHHSRRSREHSSSATTTLTSRSSKYRSSTNKYTHDPYRTRSTSKDVDSDYEHRQHRSSLYGTNIDRSRLSLNRHHEMDNNYDDDDDDDNDYRRRRQQHRNRSISLEKQNRDNSSHSRSNIHRGGSRGNSRDNDNYSKTINSCSTRTRNNTSGSYIDSYSDNNNRDLISPKSSFTSNKYRSYSHHSSGHMRSRSRERSRSLSPMTVSSGGGNYRNKRDHSHLGTSSQHDRDSNSRDHDDSIDSPNRKKSRYNTLMNMNIASPSCDSGSSPISVASQHTESMHYTNDCGKGPDDNQRTSSKAEIESIASPVSPIDDDSTMNMIELNDSQSSPNAQPQSITSPSPLGNISPHSSISNISLDQFDCDSKTTNAEISNDNIDNDVINDMENDTENVDKNSSDICKNENNGDGESIVSKDDAPKELFEPLSGSDMDDDFDDNFEQISTSSDVDADILDDNQNRDKTCNEKAELEIISSDEEYADDLNAALASDKVEYAKNYLDTTCAGGKYDDDEMDSALDLNKNLFDPLVSNQLCTLKFPFNSNKTTTFIDLKLFSSIIEFIHENFSNLYSVHEEQNRRIFIQEDWVKNVEKLAIDIMKLTCPIYYSFNEDWENVSGTSEQDFENLIPMLISITKDGLDFNLALAQKQTPYKVRHLKAGIKLLIALFSSFDIRSSSTINENENAILFKRLLEENLPYDLLSLYDKPFFTLPLRLLILNGLIVICDHAEGVDYLCHRKFQWTNNLDQTIMNEHNDKKMPPFDVVNMKDATCYQYILSLIIKPQHSRLTSVFEELLNKIHLYELFEMFATDVNNDDDQLLCNLTTDKLDSFHAMLSQMITYFEIISNRIHRPLRLLPNVCQYEIKTAVNASVPLLLLSTSNSRVPDVPNTDQFDYIHDRFHCKQTYCSSSKIGFYAQKSFYRFFKHFNLFDALIRFLKFLKTSDHTSNAHQDFICGKILKLLDIITSHQQGLKFLLEDQLNVDKVNSIHSILTDFSSKHDQCGQKFVDFGIKFVTRLYTFNLIDKILYNIYSFQRENLKKTTTQNILVDPSKNTEVINSLLRLFMMVHFEKAMFRDVVVSILTLEHNFDAVHSFIIPITSQFDPTNAHFFNEKISNMDPTSFIYATRIAIACVQYLPEKNLLHFYEIYGKSLLKNSENVQTFVQNSLIKLHRSDIFQSHALKYSMLTNWILPLKNDNFNSHDELTLRKFVTILKKHHDAFQEKIQTIENFHDRVFFIEPELVTAIKILVALCDPKANYMKNNDPDIQLKYKYALVSCYSFDCTTYLLTLLEAVVETCERPSHRTFAHTFSDSYINLYVKNYLKIVTNNSSNQQSHHQQYKAHSLQQLNNSILNQGSLALEFIRPSVRFLQLILNNLTQSLGHRFNDSTPIPVLLKLYNMLSYFPSNTDDKELEFNTKKSAQLIQQQIIDMILSFYTAVYVEHSESLRKSVWTKMLKHVFEFISFAPKYFVSGLEILSKILPTPLPLMMNKSLNDRDTSIIINYRKLWSAHLHYFSDDIENMFTYLLLSNCSSLQKLLRIVCYKMCDLFTTTVLTVTKSITEFLVHTLCDIVDSKFRSSIDDSMIKYHSDNCGKIINFILDLFSSSLSFRIGILNAFYWFATSFDVVHKNSKIHKLFHRMFFYLNRKKFDRNFNITSRTFVTEILCDTETPDDDDFLSLFNHFFDADDNAVLALKTFKFSDKLTSKFFVSCSQSLNKYFNDRKVYIICNGQPNNIKDKTEKESKIKEEDEIMDVCKSVLKDNDIIYGHQFSQLSIDCRMPEQWPSLIESQTNHRSMVEFGMKKINCFDLTKKYLKLDCEGFLKNLNNYYSPIVELPETPDKSTEDSVTKLSNMNPQPKRSTLRGRGRPYGHRGDPFRSRPPNTSRPPSMHVDDFVAMEQRSDTLVVSNKNRSNHSISHHNSNVISTHSGNSSTISLYGGKHSDYIRKKNFNSHSSSPYHSSYSNSIKMNNNNNNNNNNLNNNSSLHFGK</sequence>
<comment type="similarity">
    <text evidence="2">Belongs to the vir family.</text>
</comment>
<protein>
    <recommendedName>
        <fullName evidence="7">Virilizer N-terminal domain-containing protein</fullName>
    </recommendedName>
</protein>
<feature type="compositionally biased region" description="Polar residues" evidence="6">
    <location>
        <begin position="544"/>
        <end position="587"/>
    </location>
</feature>
<dbReference type="PANTHER" id="PTHR23185:SF0">
    <property type="entry name" value="PROTEIN VIRILIZER HOMOLOG"/>
    <property type="match status" value="1"/>
</dbReference>
<gene>
    <name evidence="9" type="ORF">DERF_002835</name>
    <name evidence="8" type="ORF">HUG17_4924</name>
</gene>
<keyword evidence="5" id="KW-0539">Nucleus</keyword>
<comment type="caution">
    <text evidence="9">The sequence shown here is derived from an EMBL/GenBank/DDBJ whole genome shotgun (WGS) entry which is preliminary data.</text>
</comment>
<evidence type="ECO:0000313" key="9">
    <source>
        <dbReference type="EMBL" id="KAH9528927.1"/>
    </source>
</evidence>
<reference evidence="8" key="2">
    <citation type="submission" date="2020-06" db="EMBL/GenBank/DDBJ databases">
        <authorList>
            <person name="Ji K."/>
            <person name="Li J."/>
        </authorList>
    </citation>
    <scope>NUCLEOTIDE SEQUENCE</scope>
    <source>
        <strain evidence="8">JKM2019</strain>
        <tissue evidence="8">Whole body</tissue>
    </source>
</reference>
<name>A0A922LC85_DERFA</name>
<feature type="compositionally biased region" description="Low complexity" evidence="6">
    <location>
        <begin position="320"/>
        <end position="332"/>
    </location>
</feature>
<feature type="compositionally biased region" description="Polar residues" evidence="6">
    <location>
        <begin position="681"/>
        <end position="691"/>
    </location>
</feature>
<feature type="compositionally biased region" description="Polar residues" evidence="6">
    <location>
        <begin position="350"/>
        <end position="360"/>
    </location>
</feature>
<feature type="compositionally biased region" description="Basic residues" evidence="6">
    <location>
        <begin position="589"/>
        <end position="600"/>
    </location>
</feature>
<evidence type="ECO:0000256" key="2">
    <source>
        <dbReference type="ARBA" id="ARBA00008371"/>
    </source>
</evidence>
<accession>A0A922LC85</accession>
<comment type="subcellular location">
    <subcellularLocation>
        <location evidence="1">Nucleus</location>
    </subcellularLocation>
</comment>
<feature type="compositionally biased region" description="Basic and acidic residues" evidence="6">
    <location>
        <begin position="2239"/>
        <end position="2248"/>
    </location>
</feature>
<feature type="compositionally biased region" description="Basic and acidic residues" evidence="6">
    <location>
        <begin position="635"/>
        <end position="648"/>
    </location>
</feature>
<dbReference type="GO" id="GO:0036396">
    <property type="term" value="C:RNA N6-methyladenosine methyltransferase complex"/>
    <property type="evidence" value="ECO:0007669"/>
    <property type="project" value="TreeGrafter"/>
</dbReference>
<feature type="compositionally biased region" description="Low complexity" evidence="6">
    <location>
        <begin position="2280"/>
        <end position="2289"/>
    </location>
</feature>
<organism evidence="9 10">
    <name type="scientific">Dermatophagoides farinae</name>
    <name type="common">American house dust mite</name>
    <dbReference type="NCBI Taxonomy" id="6954"/>
    <lineage>
        <taxon>Eukaryota</taxon>
        <taxon>Metazoa</taxon>
        <taxon>Ecdysozoa</taxon>
        <taxon>Arthropoda</taxon>
        <taxon>Chelicerata</taxon>
        <taxon>Arachnida</taxon>
        <taxon>Acari</taxon>
        <taxon>Acariformes</taxon>
        <taxon>Sarcoptiformes</taxon>
        <taxon>Astigmata</taxon>
        <taxon>Psoroptidia</taxon>
        <taxon>Analgoidea</taxon>
        <taxon>Pyroglyphidae</taxon>
        <taxon>Dermatophagoidinae</taxon>
        <taxon>Dermatophagoides</taxon>
    </lineage>
</organism>
<reference evidence="9" key="1">
    <citation type="submission" date="2013-05" db="EMBL/GenBank/DDBJ databases">
        <authorList>
            <person name="Yim A.K.Y."/>
            <person name="Chan T.F."/>
            <person name="Ji K.M."/>
            <person name="Liu X.Y."/>
            <person name="Zhou J.W."/>
            <person name="Li R.Q."/>
            <person name="Yang K.Y."/>
            <person name="Li J."/>
            <person name="Li M."/>
            <person name="Law P.T.W."/>
            <person name="Wu Y.L."/>
            <person name="Cai Z.L."/>
            <person name="Qin H."/>
            <person name="Bao Y."/>
            <person name="Leung R.K.K."/>
            <person name="Ng P.K.S."/>
            <person name="Zou J."/>
            <person name="Zhong X.J."/>
            <person name="Ran P.X."/>
            <person name="Zhong N.S."/>
            <person name="Liu Z.G."/>
            <person name="Tsui S.K.W."/>
        </authorList>
    </citation>
    <scope>NUCLEOTIDE SEQUENCE</scope>
    <source>
        <strain evidence="9">Derf</strain>
        <tissue evidence="9">Whole organism</tissue>
    </source>
</reference>
<feature type="compositionally biased region" description="Polar residues" evidence="6">
    <location>
        <begin position="2249"/>
        <end position="2260"/>
    </location>
</feature>
<feature type="compositionally biased region" description="Low complexity" evidence="6">
    <location>
        <begin position="2312"/>
        <end position="2329"/>
    </location>
</feature>
<feature type="compositionally biased region" description="Basic and acidic residues" evidence="6">
    <location>
        <begin position="441"/>
        <end position="461"/>
    </location>
</feature>
<feature type="compositionally biased region" description="Polar residues" evidence="6">
    <location>
        <begin position="238"/>
        <end position="256"/>
    </location>
</feature>
<feature type="compositionally biased region" description="Polar residues" evidence="6">
    <location>
        <begin position="264"/>
        <end position="292"/>
    </location>
</feature>
<dbReference type="Proteomes" id="UP000828236">
    <property type="component" value="Unassembled WGS sequence"/>
</dbReference>
<dbReference type="OrthoDB" id="6427812at2759"/>
<feature type="region of interest" description="Disordered" evidence="6">
    <location>
        <begin position="2349"/>
        <end position="2390"/>
    </location>
</feature>
<evidence type="ECO:0000256" key="5">
    <source>
        <dbReference type="ARBA" id="ARBA00023242"/>
    </source>
</evidence>
<feature type="compositionally biased region" description="Polar residues" evidence="6">
    <location>
        <begin position="733"/>
        <end position="753"/>
    </location>
</feature>
<feature type="compositionally biased region" description="Acidic residues" evidence="6">
    <location>
        <begin position="785"/>
        <end position="798"/>
    </location>
</feature>
<feature type="compositionally biased region" description="Polar residues" evidence="6">
    <location>
        <begin position="659"/>
        <end position="668"/>
    </location>
</feature>
<dbReference type="InterPro" id="IPR031801">
    <property type="entry name" value="VIR_N"/>
</dbReference>
<feature type="region of interest" description="Disordered" evidence="6">
    <location>
        <begin position="350"/>
        <end position="761"/>
    </location>
</feature>
<feature type="region of interest" description="Disordered" evidence="6">
    <location>
        <begin position="160"/>
        <end position="181"/>
    </location>
</feature>
<feature type="compositionally biased region" description="Basic and acidic residues" evidence="6">
    <location>
        <begin position="697"/>
        <end position="711"/>
    </location>
</feature>
<keyword evidence="10" id="KW-1185">Reference proteome</keyword>
<evidence type="ECO:0000256" key="4">
    <source>
        <dbReference type="ARBA" id="ARBA00023187"/>
    </source>
</evidence>